<keyword evidence="5" id="KW-0804">Transcription</keyword>
<dbReference type="SUPFAM" id="SSF52172">
    <property type="entry name" value="CheY-like"/>
    <property type="match status" value="1"/>
</dbReference>
<dbReference type="InterPro" id="IPR036388">
    <property type="entry name" value="WH-like_DNA-bd_sf"/>
</dbReference>
<dbReference type="Gene3D" id="3.40.50.2300">
    <property type="match status" value="1"/>
</dbReference>
<dbReference type="Gene3D" id="1.10.10.10">
    <property type="entry name" value="Winged helix-like DNA-binding domain superfamily/Winged helix DNA-binding domain"/>
    <property type="match status" value="1"/>
</dbReference>
<keyword evidence="11" id="KW-1185">Reference proteome</keyword>
<dbReference type="InterPro" id="IPR001789">
    <property type="entry name" value="Sig_transdc_resp-reg_receiver"/>
</dbReference>
<organism evidence="10 11">
    <name type="scientific">Kroppenstedtia sanguinis</name>
    <dbReference type="NCBI Taxonomy" id="1380684"/>
    <lineage>
        <taxon>Bacteria</taxon>
        <taxon>Bacillati</taxon>
        <taxon>Bacillota</taxon>
        <taxon>Bacilli</taxon>
        <taxon>Bacillales</taxon>
        <taxon>Thermoactinomycetaceae</taxon>
        <taxon>Kroppenstedtia</taxon>
    </lineage>
</organism>
<dbReference type="Pfam" id="PF00072">
    <property type="entry name" value="Response_reg"/>
    <property type="match status" value="1"/>
</dbReference>
<dbReference type="RefSeq" id="WP_380163015.1">
    <property type="nucleotide sequence ID" value="NZ_JBHTNU010000002.1"/>
</dbReference>
<keyword evidence="4 7" id="KW-0238">DNA-binding</keyword>
<evidence type="ECO:0000259" key="9">
    <source>
        <dbReference type="PROSITE" id="PS51755"/>
    </source>
</evidence>
<comment type="caution">
    <text evidence="10">The sequence shown here is derived from an EMBL/GenBank/DDBJ whole genome shotgun (WGS) entry which is preliminary data.</text>
</comment>
<evidence type="ECO:0000313" key="11">
    <source>
        <dbReference type="Proteomes" id="UP001597282"/>
    </source>
</evidence>
<protein>
    <submittedName>
        <fullName evidence="10">Response regulator</fullName>
    </submittedName>
</protein>
<dbReference type="PROSITE" id="PS50110">
    <property type="entry name" value="RESPONSE_REGULATORY"/>
    <property type="match status" value="1"/>
</dbReference>
<keyword evidence="2" id="KW-0902">Two-component regulatory system</keyword>
<sequence length="238" mass="27139">MMSKQKVLVVDDEPSIVKLVQFNLEKEGFAVEVASDGPSALEKVEGGLFDLIVLDLMLPQMDGLEVCKEIRKKNSHLPILMLTAKNEEFDKVLGLELGADDYMTKPFSPRELVARVKAILRRMGALREQGIQEDRKYLRVGELEMDTEGYEVRKNGDPVELTPKEFELLIHLASHRGKVLSRDQLLNAVWDYDYIGDTRIVDVHVSHLREKVEEDSRNPIYIKTVRGIGYKFEGPKES</sequence>
<feature type="DNA-binding region" description="OmpR/PhoB-type" evidence="7">
    <location>
        <begin position="135"/>
        <end position="234"/>
    </location>
</feature>
<feature type="domain" description="OmpR/PhoB-type" evidence="9">
    <location>
        <begin position="135"/>
        <end position="234"/>
    </location>
</feature>
<dbReference type="SUPFAM" id="SSF46894">
    <property type="entry name" value="C-terminal effector domain of the bipartite response regulators"/>
    <property type="match status" value="1"/>
</dbReference>
<keyword evidence="1 6" id="KW-0597">Phosphoprotein</keyword>
<dbReference type="CDD" id="cd19937">
    <property type="entry name" value="REC_OmpR_BsPhoP-like"/>
    <property type="match status" value="1"/>
</dbReference>
<evidence type="ECO:0000256" key="3">
    <source>
        <dbReference type="ARBA" id="ARBA00023015"/>
    </source>
</evidence>
<evidence type="ECO:0000256" key="7">
    <source>
        <dbReference type="PROSITE-ProRule" id="PRU01091"/>
    </source>
</evidence>
<reference evidence="11" key="1">
    <citation type="journal article" date="2019" name="Int. J. Syst. Evol. Microbiol.">
        <title>The Global Catalogue of Microorganisms (GCM) 10K type strain sequencing project: providing services to taxonomists for standard genome sequencing and annotation.</title>
        <authorList>
            <consortium name="The Broad Institute Genomics Platform"/>
            <consortium name="The Broad Institute Genome Sequencing Center for Infectious Disease"/>
            <person name="Wu L."/>
            <person name="Ma J."/>
        </authorList>
    </citation>
    <scope>NUCLEOTIDE SEQUENCE [LARGE SCALE GENOMIC DNA]</scope>
    <source>
        <strain evidence="11">S1</strain>
    </source>
</reference>
<dbReference type="PANTHER" id="PTHR48111:SF73">
    <property type="entry name" value="ALKALINE PHOSPHATASE SYNTHESIS TRANSCRIPTIONAL REGULATORY PROTEIN PHOP"/>
    <property type="match status" value="1"/>
</dbReference>
<evidence type="ECO:0000256" key="1">
    <source>
        <dbReference type="ARBA" id="ARBA00022553"/>
    </source>
</evidence>
<evidence type="ECO:0000256" key="6">
    <source>
        <dbReference type="PROSITE-ProRule" id="PRU00169"/>
    </source>
</evidence>
<gene>
    <name evidence="10" type="ORF">ACFQ4Y_03585</name>
</gene>
<dbReference type="InterPro" id="IPR001867">
    <property type="entry name" value="OmpR/PhoB-type_DNA-bd"/>
</dbReference>
<dbReference type="SMART" id="SM00448">
    <property type="entry name" value="REC"/>
    <property type="match status" value="1"/>
</dbReference>
<dbReference type="EMBL" id="JBHTNU010000002">
    <property type="protein sequence ID" value="MFD1426017.1"/>
    <property type="molecule type" value="Genomic_DNA"/>
</dbReference>
<dbReference type="InterPro" id="IPR016032">
    <property type="entry name" value="Sig_transdc_resp-reg_C-effctor"/>
</dbReference>
<feature type="domain" description="Response regulatory" evidence="8">
    <location>
        <begin position="6"/>
        <end position="120"/>
    </location>
</feature>
<proteinExistence type="predicted"/>
<feature type="modified residue" description="4-aspartylphosphate" evidence="6">
    <location>
        <position position="55"/>
    </location>
</feature>
<accession>A0ABW4C6L0</accession>
<evidence type="ECO:0000313" key="10">
    <source>
        <dbReference type="EMBL" id="MFD1426017.1"/>
    </source>
</evidence>
<evidence type="ECO:0000259" key="8">
    <source>
        <dbReference type="PROSITE" id="PS50110"/>
    </source>
</evidence>
<dbReference type="Gene3D" id="6.10.250.690">
    <property type="match status" value="1"/>
</dbReference>
<dbReference type="InterPro" id="IPR039420">
    <property type="entry name" value="WalR-like"/>
</dbReference>
<dbReference type="PANTHER" id="PTHR48111">
    <property type="entry name" value="REGULATOR OF RPOS"/>
    <property type="match status" value="1"/>
</dbReference>
<evidence type="ECO:0000256" key="2">
    <source>
        <dbReference type="ARBA" id="ARBA00023012"/>
    </source>
</evidence>
<name>A0ABW4C6L0_9BACL</name>
<dbReference type="Pfam" id="PF00486">
    <property type="entry name" value="Trans_reg_C"/>
    <property type="match status" value="1"/>
</dbReference>
<dbReference type="SMART" id="SM00862">
    <property type="entry name" value="Trans_reg_C"/>
    <property type="match status" value="1"/>
</dbReference>
<dbReference type="Proteomes" id="UP001597282">
    <property type="component" value="Unassembled WGS sequence"/>
</dbReference>
<dbReference type="PROSITE" id="PS51755">
    <property type="entry name" value="OMPR_PHOB"/>
    <property type="match status" value="1"/>
</dbReference>
<keyword evidence="3" id="KW-0805">Transcription regulation</keyword>
<evidence type="ECO:0000256" key="5">
    <source>
        <dbReference type="ARBA" id="ARBA00023163"/>
    </source>
</evidence>
<evidence type="ECO:0000256" key="4">
    <source>
        <dbReference type="ARBA" id="ARBA00023125"/>
    </source>
</evidence>
<dbReference type="CDD" id="cd00383">
    <property type="entry name" value="trans_reg_C"/>
    <property type="match status" value="1"/>
</dbReference>
<dbReference type="InterPro" id="IPR011006">
    <property type="entry name" value="CheY-like_superfamily"/>
</dbReference>